<comment type="caution">
    <text evidence="1">The sequence shown here is derived from an EMBL/GenBank/DDBJ whole genome shotgun (WGS) entry which is preliminary data.</text>
</comment>
<dbReference type="Proteomes" id="UP000179266">
    <property type="component" value="Unassembled WGS sequence"/>
</dbReference>
<organism evidence="1 2">
    <name type="scientific">Candidatus Schekmanbacteria bacterium RBG_13_48_7</name>
    <dbReference type="NCBI Taxonomy" id="1817878"/>
    <lineage>
        <taxon>Bacteria</taxon>
        <taxon>Candidatus Schekmaniibacteriota</taxon>
    </lineage>
</organism>
<reference evidence="1 2" key="1">
    <citation type="journal article" date="2016" name="Nat. Commun.">
        <title>Thousands of microbial genomes shed light on interconnected biogeochemical processes in an aquifer system.</title>
        <authorList>
            <person name="Anantharaman K."/>
            <person name="Brown C.T."/>
            <person name="Hug L.A."/>
            <person name="Sharon I."/>
            <person name="Castelle C.J."/>
            <person name="Probst A.J."/>
            <person name="Thomas B.C."/>
            <person name="Singh A."/>
            <person name="Wilkins M.J."/>
            <person name="Karaoz U."/>
            <person name="Brodie E.L."/>
            <person name="Williams K.H."/>
            <person name="Hubbard S.S."/>
            <person name="Banfield J.F."/>
        </authorList>
    </citation>
    <scope>NUCLEOTIDE SEQUENCE [LARGE SCALE GENOMIC DNA]</scope>
</reference>
<evidence type="ECO:0000313" key="1">
    <source>
        <dbReference type="EMBL" id="OGL47231.1"/>
    </source>
</evidence>
<accession>A0A1F7S0J4</accession>
<proteinExistence type="predicted"/>
<evidence type="ECO:0000313" key="2">
    <source>
        <dbReference type="Proteomes" id="UP000179266"/>
    </source>
</evidence>
<protein>
    <recommendedName>
        <fullName evidence="3">Addiction module component CHP02574 family protein</fullName>
    </recommendedName>
</protein>
<dbReference type="EMBL" id="MGDD01000091">
    <property type="protein sequence ID" value="OGL47231.1"/>
    <property type="molecule type" value="Genomic_DNA"/>
</dbReference>
<sequence length="68" mass="8058">MKTVEIKKMSTAERLQAIEALWDSLLDKESEIKSPEWHQNILKDRKRKIKNGKAEFISLAELKKSRKY</sequence>
<dbReference type="InterPro" id="IPR013406">
    <property type="entry name" value="CHP02574_addiction_mod"/>
</dbReference>
<dbReference type="AlphaFoldDB" id="A0A1F7S0J4"/>
<gene>
    <name evidence="1" type="ORF">A2161_17530</name>
</gene>
<name>A0A1F7S0J4_9BACT</name>
<dbReference type="Pfam" id="PF09720">
    <property type="entry name" value="Unstab_antitox"/>
    <property type="match status" value="1"/>
</dbReference>
<evidence type="ECO:0008006" key="3">
    <source>
        <dbReference type="Google" id="ProtNLM"/>
    </source>
</evidence>